<sequence>MRLTSVFLGVLAISQQVFGAADICNSTNCLIEENCRCSSITSPLALEDTPQLIVLAFVDAAKPELYQSRWSPLIEPRKNPDGDFASATFYVPHEYSDYQIVHDLASIGFEIGVHSVTNDPHQDYWRDGAQPLLEQEFGDQRKIISKFANIPEKYITGTLTPQLQLAGDNSINAFVARGFSYDNSWPSRNRLFPYTLDYATTQICDVGANCPQESHPGFWINPIVDLTSEDGDLCATLAACFNTRSNQTSQEISDWLVKQVETVKIKNRAPLTLIIEEKLFSSVNESWTGLTDALDRIQEDKTVFLVSQSRVIQWLKNPVPVSEFKTDAVSITTGCVKDTCSLKKLTGETRYMVSCVPCPKNYPWLGNPEGV</sequence>
<keyword evidence="3" id="KW-1185">Reference proteome</keyword>
<feature type="chain" id="PRO_5040155142" description="Chitin deacetylase" evidence="1">
    <location>
        <begin position="20"/>
        <end position="371"/>
    </location>
</feature>
<dbReference type="Proteomes" id="UP001152799">
    <property type="component" value="Chromosome 2"/>
</dbReference>
<dbReference type="SUPFAM" id="SSF88713">
    <property type="entry name" value="Glycoside hydrolase/deacetylase"/>
    <property type="match status" value="1"/>
</dbReference>
<name>A0A9N9MHM5_9CUCU</name>
<dbReference type="PANTHER" id="PTHR45985">
    <property type="match status" value="1"/>
</dbReference>
<accession>A0A9N9MHM5</accession>
<gene>
    <name evidence="2" type="ORF">CEUTPL_LOCUS5640</name>
</gene>
<dbReference type="EMBL" id="OU892278">
    <property type="protein sequence ID" value="CAG9765020.1"/>
    <property type="molecule type" value="Genomic_DNA"/>
</dbReference>
<dbReference type="GO" id="GO:0005975">
    <property type="term" value="P:carbohydrate metabolic process"/>
    <property type="evidence" value="ECO:0007669"/>
    <property type="project" value="InterPro"/>
</dbReference>
<evidence type="ECO:0008006" key="4">
    <source>
        <dbReference type="Google" id="ProtNLM"/>
    </source>
</evidence>
<feature type="signal peptide" evidence="1">
    <location>
        <begin position="1"/>
        <end position="19"/>
    </location>
</feature>
<evidence type="ECO:0000313" key="3">
    <source>
        <dbReference type="Proteomes" id="UP001152799"/>
    </source>
</evidence>
<dbReference type="OrthoDB" id="504708at2759"/>
<reference evidence="2" key="1">
    <citation type="submission" date="2022-01" db="EMBL/GenBank/DDBJ databases">
        <authorList>
            <person name="King R."/>
        </authorList>
    </citation>
    <scope>NUCLEOTIDE SEQUENCE</scope>
</reference>
<evidence type="ECO:0000256" key="1">
    <source>
        <dbReference type="SAM" id="SignalP"/>
    </source>
</evidence>
<protein>
    <recommendedName>
        <fullName evidence="4">Chitin deacetylase</fullName>
    </recommendedName>
</protein>
<dbReference type="AlphaFoldDB" id="A0A9N9MHM5"/>
<dbReference type="InterPro" id="IPR011330">
    <property type="entry name" value="Glyco_hydro/deAcase_b/a-brl"/>
</dbReference>
<evidence type="ECO:0000313" key="2">
    <source>
        <dbReference type="EMBL" id="CAG9765020.1"/>
    </source>
</evidence>
<dbReference type="Gene3D" id="3.20.20.370">
    <property type="entry name" value="Glycoside hydrolase/deacetylase"/>
    <property type="match status" value="1"/>
</dbReference>
<dbReference type="GO" id="GO:0016787">
    <property type="term" value="F:hydrolase activity"/>
    <property type="evidence" value="ECO:0007669"/>
    <property type="project" value="UniProtKB-ARBA"/>
</dbReference>
<keyword evidence="1" id="KW-0732">Signal</keyword>
<organism evidence="2 3">
    <name type="scientific">Ceutorhynchus assimilis</name>
    <name type="common">cabbage seed weevil</name>
    <dbReference type="NCBI Taxonomy" id="467358"/>
    <lineage>
        <taxon>Eukaryota</taxon>
        <taxon>Metazoa</taxon>
        <taxon>Ecdysozoa</taxon>
        <taxon>Arthropoda</taxon>
        <taxon>Hexapoda</taxon>
        <taxon>Insecta</taxon>
        <taxon>Pterygota</taxon>
        <taxon>Neoptera</taxon>
        <taxon>Endopterygota</taxon>
        <taxon>Coleoptera</taxon>
        <taxon>Polyphaga</taxon>
        <taxon>Cucujiformia</taxon>
        <taxon>Curculionidae</taxon>
        <taxon>Ceutorhynchinae</taxon>
        <taxon>Ceutorhynchus</taxon>
    </lineage>
</organism>
<dbReference type="PANTHER" id="PTHR45985:SF8">
    <property type="entry name" value="CHITIN DEACETYLASE-LIKE 9, ISOFORM A"/>
    <property type="match status" value="1"/>
</dbReference>
<dbReference type="InterPro" id="IPR052740">
    <property type="entry name" value="CE4"/>
</dbReference>
<proteinExistence type="predicted"/>